<dbReference type="PANTHER" id="PTHR13504:SF38">
    <property type="entry name" value="FIDO DOMAIN-CONTAINING PROTEIN"/>
    <property type="match status" value="1"/>
</dbReference>
<evidence type="ECO:0000259" key="3">
    <source>
        <dbReference type="PROSITE" id="PS51459"/>
    </source>
</evidence>
<dbReference type="PANTHER" id="PTHR13504">
    <property type="entry name" value="FIDO DOMAIN-CONTAINING PROTEIN DDB_G0283145"/>
    <property type="match status" value="1"/>
</dbReference>
<dbReference type="SUPFAM" id="SSF140931">
    <property type="entry name" value="Fic-like"/>
    <property type="match status" value="1"/>
</dbReference>
<dbReference type="Gene3D" id="1.10.3290.10">
    <property type="entry name" value="Fido-like domain"/>
    <property type="match status" value="1"/>
</dbReference>
<feature type="active site" evidence="1">
    <location>
        <position position="181"/>
    </location>
</feature>
<feature type="binding site" evidence="2">
    <location>
        <begin position="185"/>
        <end position="192"/>
    </location>
    <ligand>
        <name>ATP</name>
        <dbReference type="ChEBI" id="CHEBI:30616"/>
    </ligand>
</feature>
<accession>A0A450TAI2</accession>
<dbReference type="Pfam" id="PF02661">
    <property type="entry name" value="Fic"/>
    <property type="match status" value="1"/>
</dbReference>
<evidence type="ECO:0000256" key="2">
    <source>
        <dbReference type="PIRSR" id="PIRSR640198-2"/>
    </source>
</evidence>
<dbReference type="InterPro" id="IPR040198">
    <property type="entry name" value="Fido_containing"/>
</dbReference>
<sequence length="271" mass="30825">MYNLVSVFKQHQQADDPSRLLATHLIEDAIRNKYADLPQAAFLRIFDRAWKQGMAAPDEATLTARLRLLDAPKTGSETDVANQVILLLLIERFWAPDAMLTTPLQTIHAALFGRNGSEELRTEMEVEDFGGVACTEVREVRVRLDEIERFAHVFTPRLRGEGWEAKAMFLAHVFASVIRIHPFSDGNGRTARMFVQYALRCWRLPFLPLPKVRNDAEWKQALIAAIQGDSLPLAMQFKGRMMANLAYDRAGDWPDKRPTNVRVVFPEGPPR</sequence>
<dbReference type="AlphaFoldDB" id="A0A450TAI2"/>
<feature type="domain" description="Fido" evidence="3">
    <location>
        <begin position="99"/>
        <end position="240"/>
    </location>
</feature>
<protein>
    <submittedName>
        <fullName evidence="4">Fic/DOC family protein</fullName>
    </submittedName>
</protein>
<name>A0A450TAI2_9GAMM</name>
<evidence type="ECO:0000313" key="4">
    <source>
        <dbReference type="EMBL" id="VFJ63692.1"/>
    </source>
</evidence>
<gene>
    <name evidence="4" type="ORF">BECKDK2373B_GA0170837_11288</name>
</gene>
<dbReference type="InterPro" id="IPR003812">
    <property type="entry name" value="Fido"/>
</dbReference>
<dbReference type="PROSITE" id="PS51459">
    <property type="entry name" value="FIDO"/>
    <property type="match status" value="1"/>
</dbReference>
<proteinExistence type="predicted"/>
<organism evidence="4">
    <name type="scientific">Candidatus Kentrum sp. DK</name>
    <dbReference type="NCBI Taxonomy" id="2126562"/>
    <lineage>
        <taxon>Bacteria</taxon>
        <taxon>Pseudomonadati</taxon>
        <taxon>Pseudomonadota</taxon>
        <taxon>Gammaproteobacteria</taxon>
        <taxon>Candidatus Kentrum</taxon>
    </lineage>
</organism>
<evidence type="ECO:0000256" key="1">
    <source>
        <dbReference type="PIRSR" id="PIRSR640198-1"/>
    </source>
</evidence>
<reference evidence="4" key="1">
    <citation type="submission" date="2019-02" db="EMBL/GenBank/DDBJ databases">
        <authorList>
            <person name="Gruber-Vodicka R. H."/>
            <person name="Seah K. B. B."/>
        </authorList>
    </citation>
    <scope>NUCLEOTIDE SEQUENCE</scope>
    <source>
        <strain evidence="4">BECK_DK47</strain>
    </source>
</reference>
<keyword evidence="2" id="KW-0547">Nucleotide-binding</keyword>
<dbReference type="EMBL" id="CAADEX010000128">
    <property type="protein sequence ID" value="VFJ63692.1"/>
    <property type="molecule type" value="Genomic_DNA"/>
</dbReference>
<keyword evidence="2" id="KW-0067">ATP-binding</keyword>
<dbReference type="InterPro" id="IPR036597">
    <property type="entry name" value="Fido-like_dom_sf"/>
</dbReference>